<evidence type="ECO:0000313" key="3">
    <source>
        <dbReference type="Proteomes" id="UP000290288"/>
    </source>
</evidence>
<comment type="caution">
    <text evidence="2">The sequence shown here is derived from an EMBL/GenBank/DDBJ whole genome shotgun (WGS) entry which is preliminary data.</text>
</comment>
<feature type="compositionally biased region" description="Basic residues" evidence="1">
    <location>
        <begin position="322"/>
        <end position="331"/>
    </location>
</feature>
<protein>
    <submittedName>
        <fullName evidence="2">Uncharacterized protein</fullName>
    </submittedName>
</protein>
<dbReference type="AlphaFoldDB" id="A0A4Q2D071"/>
<sequence length="598" mass="67320">MGSEAQGAHKPKQVEENVFAIVNLLDKKIRDARRLDRTDCDPVQVLAPIADSTLDLYELCDPYGGVYEFSLTDRVVLWLTYVSTNPQLIQNEGEGMDFDFFEQSVYIEYEQSLGTEGTEVDPTAAGTKEKGSGALGAGRKAVGGIDYEDEEDCDYDDEEEEGGEEVYSDEEEEWEDAEGEDDEDHGMDIDYSRAQRLHKRKSSDPIPYDNSNNPTKRCRTKVGGEFEDSEDIDRLSTSSLRDEPSAPTLIRYPVRCEKCVQSNHVCYIALRPQTSRTCDWCRRVKKPCSHRNEAWVEGLSQADQEKVKKAVETAIKLAPPLPRRKNPRRKMKEGAQENTEEDEREWDTGRAIYPDAVKGSQTRTGEKINLRTLQQPINDALRVPTRNESRTSSSAASSTVGSRQPSPNLKNVAPATPTERSVTEIAELFERAASLEGGMADVKGQLRALHRHAEEGNALREEVDTLKRGQEVVQNQWELFQGTIQDKVDGTVKMVESLDIVKQIEVTEKRVEKLEVDQGQWTAALEESNRTVRTIQNQVEAQIQSVRREVTERDQERSTDIERTVAAMQRSMQQPRDSDDVDTKTISSLAALTPLING</sequence>
<feature type="region of interest" description="Disordered" evidence="1">
    <location>
        <begin position="319"/>
        <end position="419"/>
    </location>
</feature>
<feature type="compositionally biased region" description="Low complexity" evidence="1">
    <location>
        <begin position="390"/>
        <end position="403"/>
    </location>
</feature>
<keyword evidence="3" id="KW-1185">Reference proteome</keyword>
<feature type="region of interest" description="Disordered" evidence="1">
    <location>
        <begin position="549"/>
        <end position="583"/>
    </location>
</feature>
<reference evidence="2 3" key="1">
    <citation type="submission" date="2019-01" db="EMBL/GenBank/DDBJ databases">
        <title>Draft genome sequence of Psathyrella aberdarensis IHI B618.</title>
        <authorList>
            <person name="Buettner E."/>
            <person name="Kellner H."/>
        </authorList>
    </citation>
    <scope>NUCLEOTIDE SEQUENCE [LARGE SCALE GENOMIC DNA]</scope>
    <source>
        <strain evidence="2 3">IHI B618</strain>
    </source>
</reference>
<evidence type="ECO:0000313" key="2">
    <source>
        <dbReference type="EMBL" id="RXW12523.1"/>
    </source>
</evidence>
<accession>A0A4Q2D071</accession>
<gene>
    <name evidence="2" type="ORF">EST38_g13330</name>
</gene>
<feature type="compositionally biased region" description="Acidic residues" evidence="1">
    <location>
        <begin position="146"/>
        <end position="185"/>
    </location>
</feature>
<name>A0A4Q2D071_9AGAR</name>
<organism evidence="2 3">
    <name type="scientific">Candolleomyces aberdarensis</name>
    <dbReference type="NCBI Taxonomy" id="2316362"/>
    <lineage>
        <taxon>Eukaryota</taxon>
        <taxon>Fungi</taxon>
        <taxon>Dikarya</taxon>
        <taxon>Basidiomycota</taxon>
        <taxon>Agaricomycotina</taxon>
        <taxon>Agaricomycetes</taxon>
        <taxon>Agaricomycetidae</taxon>
        <taxon>Agaricales</taxon>
        <taxon>Agaricineae</taxon>
        <taxon>Psathyrellaceae</taxon>
        <taxon>Candolleomyces</taxon>
    </lineage>
</organism>
<feature type="region of interest" description="Disordered" evidence="1">
    <location>
        <begin position="115"/>
        <end position="221"/>
    </location>
</feature>
<feature type="compositionally biased region" description="Basic and acidic residues" evidence="1">
    <location>
        <begin position="549"/>
        <end position="563"/>
    </location>
</feature>
<evidence type="ECO:0000256" key="1">
    <source>
        <dbReference type="SAM" id="MobiDB-lite"/>
    </source>
</evidence>
<dbReference type="Proteomes" id="UP000290288">
    <property type="component" value="Unassembled WGS sequence"/>
</dbReference>
<proteinExistence type="predicted"/>
<dbReference type="EMBL" id="SDEE01001211">
    <property type="protein sequence ID" value="RXW12523.1"/>
    <property type="molecule type" value="Genomic_DNA"/>
</dbReference>